<protein>
    <submittedName>
        <fullName evidence="1">Uncharacterized protein</fullName>
    </submittedName>
</protein>
<sequence length="1369" mass="157537">MKIDIKNKFGGVASKPGWQAARDESIRKRTNMQLRVFAGQALPSAKRSILSLLNGKETTPIKMTAFIPRLREVLSQQGYSHISDYPRLTIAGLEKDLAEIQQTDDPLIYQLRFLGEKLVKGQEFRFAYSDDKLIIGTRQEVEEGVENGALAYKKTLLNIEAISSHPKYSLKASNEKAMMLWSQGNSKIIQRDYLWKSIETLLAEMDYDLALFLILCCRKPAHIRKNIDRLRIFYNMLPADKIDAEIIKTEKEIELISGENIFVPSHAVFGKLVRDVDSIIIRRMVGRYFIEAIRQGEITVYQAVNIMRYIGKPDVIAEIIGAMVDCQAKEEIERIIRIGYQNVSLRDVYAEAIDILQKSKPKAVCNSREYESGGVLFMETGSVFSWEKIKQRLFAWPDKDMDLSQKRRMDKEIGAMLEKVENNLDPSAKTIINCLISEKKKKNTAYLLLRELIIINGMWRGGGLDEYSLTRINDMLNEVGLEMERVGETPLVRKIEDNPCPPARIENPANGRHLPVKYQPGKYISKSDDGQWEYAYLREKIEELIWKGDYVIAARLGISGRSFREIWFGIIRELPTYECVGLMLKGLDPLELEFMLSDAYRNREIDDGVGFTLARALLYLRDSTKGRANVFHQLMLNDALLESRQAAYWLLLEGAIMGYGSGIMSCEKVSDEYQNILMEISQLNVDYYDPKTFIKTGQFRRIDPPSQTLDDQIDYFKEIASRERDEEERLEAAKVLLKLGYDYSYSNRRVRNICRLAECCELLRNGDSSVKEELLEMATTWNSEIAKKEFIAICLKQNDIKEIIKLSRYGIMSDYEKREIYMRLGCKGEPLDILLAATDWSSGIAYELIEYDKPSMAEAEDPSGPFSIEGPVGYSYRIAFKERLDKFKDLAGLGFPDAARYGYLSIVEVNIYFKKWQIPSFEVRKDACLELLKMGQVDDVISILLSDRRITASEQVKIWKMIADYGSRDQAERSLPVFFVKEESFCGRERAEILGKLFDLGYALHKNMIEAVKNYYVPLDLKMRVCQELVKIGCYEESKKALMLISKKRSLNETIRRKACDQLMSMGCVNDANHGYLLLLNEKDPKLLKERIYSARRLISNGFEYKKRIRDVMMARSDNVALPFKIIKYEEMERKGQIESAQEGYSEIVNLIGITEETMRYYEVFVKNRNVGALVDFMSRYFKQFRNESKDQYSTHQSVDEAGKAFLLKIIEGLKQMGYSNEVVEILMKALDYSVNISEHECYNPYDGINMGGTETEVEYNKSDAERVQAWLTIYKLGEKELAVHGLLQWITANNKIVTASNKTALIDAVNGLLSFDRESFLSVKGRYKLNLINLLNQAYLDNNYNSNWKNRKAIIEIISYIDTLIKPL</sequence>
<evidence type="ECO:0000313" key="1">
    <source>
        <dbReference type="EMBL" id="KAF0134000.1"/>
    </source>
</evidence>
<proteinExistence type="predicted"/>
<reference evidence="1 2" key="1">
    <citation type="submission" date="2019-12" db="EMBL/GenBank/DDBJ databases">
        <authorList>
            <person name="Wolfe R."/>
            <person name="Danczak R."/>
            <person name="Wilkins M."/>
        </authorList>
    </citation>
    <scope>NUCLEOTIDE SEQUENCE [LARGE SCALE GENOMIC DNA]</scope>
    <source>
        <strain evidence="1">X2_MaxBin.013</strain>
    </source>
</reference>
<accession>A0A833NZU3</accession>
<dbReference type="Proteomes" id="UP000488506">
    <property type="component" value="Unassembled WGS sequence"/>
</dbReference>
<comment type="caution">
    <text evidence="1">The sequence shown here is derived from an EMBL/GenBank/DDBJ whole genome shotgun (WGS) entry which is preliminary data.</text>
</comment>
<dbReference type="EMBL" id="WPAF01000014">
    <property type="protein sequence ID" value="KAF0134000.1"/>
    <property type="molecule type" value="Genomic_DNA"/>
</dbReference>
<evidence type="ECO:0000313" key="2">
    <source>
        <dbReference type="Proteomes" id="UP000488506"/>
    </source>
</evidence>
<organism evidence="1 2">
    <name type="scientific">Candidatus Saganbacteria bacterium</name>
    <dbReference type="NCBI Taxonomy" id="2575572"/>
    <lineage>
        <taxon>Bacteria</taxon>
        <taxon>Bacillati</taxon>
        <taxon>Saganbacteria</taxon>
    </lineage>
</organism>
<name>A0A833NZU3_UNCSA</name>
<gene>
    <name evidence="1" type="ORF">FD145_942</name>
</gene>